<name>A0A1H3WWI8_SELRU</name>
<dbReference type="Pfam" id="PF01928">
    <property type="entry name" value="CYTH"/>
    <property type="match status" value="1"/>
</dbReference>
<dbReference type="Proteomes" id="UP000183469">
    <property type="component" value="Unassembled WGS sequence"/>
</dbReference>
<dbReference type="PIRSF" id="PIRSF016487">
    <property type="entry name" value="CYTH_UCP016487"/>
    <property type="match status" value="1"/>
</dbReference>
<evidence type="ECO:0000313" key="4">
    <source>
        <dbReference type="Proteomes" id="UP000183469"/>
    </source>
</evidence>
<dbReference type="EMBL" id="FNQG01000004">
    <property type="protein sequence ID" value="SDZ90692.1"/>
    <property type="molecule type" value="Genomic_DNA"/>
</dbReference>
<dbReference type="InterPro" id="IPR012042">
    <property type="entry name" value="NeuTTM/CthTTM-like"/>
</dbReference>
<protein>
    <submittedName>
        <fullName evidence="3">CYTH domain-containing protein</fullName>
    </submittedName>
</protein>
<reference evidence="3 4" key="1">
    <citation type="submission" date="2016-10" db="EMBL/GenBank/DDBJ databases">
        <authorList>
            <person name="de Groot N.N."/>
        </authorList>
    </citation>
    <scope>NUCLEOTIDE SEQUENCE [LARGE SCALE GENOMIC DNA]</scope>
    <source>
        <strain evidence="3 4">DSM 2872</strain>
    </source>
</reference>
<sequence length="154" mass="17675">MAKEIERKFLVKESWQPQSAGIKIAQGYLSTVPERTVRVRIKGEKGYLTIKGKNVGVSRAEYEYEIPRQDAEEMLQMAEQPILVKTRYLEQQGAFTWEVDVFAGENQGLVVAEIELPAEDAEFSRPAWLGQEVSGDVRYYNANLIKFPFSLWKK</sequence>
<accession>A0A1H3WWI8</accession>
<dbReference type="InterPro" id="IPR033469">
    <property type="entry name" value="CYTH-like_dom_sf"/>
</dbReference>
<dbReference type="PANTHER" id="PTHR40114:SF1">
    <property type="entry name" value="SLR0698 PROTEIN"/>
    <property type="match status" value="1"/>
</dbReference>
<feature type="domain" description="CYTH" evidence="2">
    <location>
        <begin position="2"/>
        <end position="146"/>
    </location>
</feature>
<dbReference type="OrthoDB" id="9805588at2"/>
<dbReference type="PROSITE" id="PS51707">
    <property type="entry name" value="CYTH"/>
    <property type="match status" value="1"/>
</dbReference>
<dbReference type="InterPro" id="IPR023577">
    <property type="entry name" value="CYTH_domain"/>
</dbReference>
<dbReference type="CDD" id="cd07891">
    <property type="entry name" value="CYTH-like_CthTTM-like_1"/>
    <property type="match status" value="1"/>
</dbReference>
<evidence type="ECO:0000256" key="1">
    <source>
        <dbReference type="PIRSR" id="PIRSR016487-1"/>
    </source>
</evidence>
<dbReference type="Gene3D" id="2.40.320.10">
    <property type="entry name" value="Hypothetical Protein Pfu-838710-001"/>
    <property type="match status" value="1"/>
</dbReference>
<evidence type="ECO:0000313" key="3">
    <source>
        <dbReference type="EMBL" id="SDZ90692.1"/>
    </source>
</evidence>
<evidence type="ECO:0000259" key="2">
    <source>
        <dbReference type="PROSITE" id="PS51707"/>
    </source>
</evidence>
<dbReference type="AlphaFoldDB" id="A0A1H3WWI8"/>
<dbReference type="SMART" id="SM01118">
    <property type="entry name" value="CYTH"/>
    <property type="match status" value="1"/>
</dbReference>
<feature type="active site" description="Proton acceptor" evidence="1">
    <location>
        <position position="28"/>
    </location>
</feature>
<proteinExistence type="predicted"/>
<dbReference type="RefSeq" id="WP_074671571.1">
    <property type="nucleotide sequence ID" value="NZ_FNQG01000004.1"/>
</dbReference>
<organism evidence="3 4">
    <name type="scientific">Selenomonas ruminantium</name>
    <dbReference type="NCBI Taxonomy" id="971"/>
    <lineage>
        <taxon>Bacteria</taxon>
        <taxon>Bacillati</taxon>
        <taxon>Bacillota</taxon>
        <taxon>Negativicutes</taxon>
        <taxon>Selenomonadales</taxon>
        <taxon>Selenomonadaceae</taxon>
        <taxon>Selenomonas</taxon>
    </lineage>
</organism>
<dbReference type="PANTHER" id="PTHR40114">
    <property type="entry name" value="SLR0698 PROTEIN"/>
    <property type="match status" value="1"/>
</dbReference>
<gene>
    <name evidence="3" type="ORF">SAMN05660648_01188</name>
</gene>
<dbReference type="SUPFAM" id="SSF55154">
    <property type="entry name" value="CYTH-like phosphatases"/>
    <property type="match status" value="1"/>
</dbReference>